<dbReference type="eggNOG" id="ENOG502SBX9">
    <property type="taxonomic scope" value="Eukaryota"/>
</dbReference>
<dbReference type="PANTHER" id="PTHR34561:SF1">
    <property type="entry name" value="NADH DEHYDROGENASE [UBIQUINONE] 1 ALPHA SUBCOMPLEX ASSEMBLY FACTOR 8"/>
    <property type="match status" value="1"/>
</dbReference>
<evidence type="ECO:0000313" key="1">
    <source>
        <dbReference type="EMBL" id="CCF48086.1"/>
    </source>
</evidence>
<organism evidence="1 2">
    <name type="scientific">Ustilago hordei</name>
    <name type="common">Barley covered smut fungus</name>
    <dbReference type="NCBI Taxonomy" id="120017"/>
    <lineage>
        <taxon>Eukaryota</taxon>
        <taxon>Fungi</taxon>
        <taxon>Dikarya</taxon>
        <taxon>Basidiomycota</taxon>
        <taxon>Ustilaginomycotina</taxon>
        <taxon>Ustilaginomycetes</taxon>
        <taxon>Ustilaginales</taxon>
        <taxon>Ustilaginaceae</taxon>
        <taxon>Ustilago</taxon>
    </lineage>
</organism>
<dbReference type="InterPro" id="IPR034595">
    <property type="entry name" value="NDUFAF8"/>
</dbReference>
<dbReference type="GO" id="GO:0032981">
    <property type="term" value="P:mitochondrial respiratory chain complex I assembly"/>
    <property type="evidence" value="ECO:0007669"/>
    <property type="project" value="InterPro"/>
</dbReference>
<keyword evidence="2" id="KW-1185">Reference proteome</keyword>
<evidence type="ECO:0000313" key="2">
    <source>
        <dbReference type="Proteomes" id="UP000006174"/>
    </source>
</evidence>
<accession>I2FME3</accession>
<comment type="caution">
    <text evidence="1">The sequence shown here is derived from an EMBL/GenBank/DDBJ whole genome shotgun (WGS) entry which is preliminary data.</text>
</comment>
<gene>
    <name evidence="1" type="ORF">UHOR_12722</name>
</gene>
<proteinExistence type="predicted"/>
<dbReference type="PANTHER" id="PTHR34561">
    <property type="entry name" value="NADH DEHYDROGENASE [UBIQUINONE] 1 ALPHA SUBCOMPLEX ASSEMBLY FACTOR 8"/>
    <property type="match status" value="1"/>
</dbReference>
<evidence type="ECO:0008006" key="3">
    <source>
        <dbReference type="Google" id="ProtNLM"/>
    </source>
</evidence>
<dbReference type="EMBL" id="CAGI01000082">
    <property type="protein sequence ID" value="CCF48086.1"/>
    <property type="molecule type" value="Genomic_DNA"/>
</dbReference>
<name>I2FME3_USTHO</name>
<dbReference type="GO" id="GO:0005739">
    <property type="term" value="C:mitochondrion"/>
    <property type="evidence" value="ECO:0007669"/>
    <property type="project" value="InterPro"/>
</dbReference>
<sequence>MRPSMIKPRDVAPVQTFAKAAAKCSAEARVYGACVATNYENIERNMCQKEFLAFKACVQQKLGCKW</sequence>
<dbReference type="AlphaFoldDB" id="I2FME3"/>
<protein>
    <recommendedName>
        <fullName evidence="3">IMS import disulfide relay-system CHCH-CHCH-like Cx9C domain-containing protein</fullName>
    </recommendedName>
</protein>
<dbReference type="HOGENOM" id="CLU_188562_1_2_1"/>
<reference evidence="1 2" key="1">
    <citation type="journal article" date="2012" name="Plant Cell">
        <title>Genome comparison of barley and maize smut fungi reveals targeted loss of RNA silencing components and species-specific presence of transposable elements.</title>
        <authorList>
            <person name="Laurie J.D."/>
            <person name="Ali S."/>
            <person name="Linning R."/>
            <person name="Mannhaupt G."/>
            <person name="Wong P."/>
            <person name="Gueldener U."/>
            <person name="Muensterkoetter M."/>
            <person name="Moore R."/>
            <person name="Kahmann R."/>
            <person name="Bakkeren G."/>
            <person name="Schirawski J."/>
        </authorList>
    </citation>
    <scope>NUCLEOTIDE SEQUENCE [LARGE SCALE GENOMIC DNA]</scope>
    <source>
        <strain evidence="2">Uh4875-4</strain>
    </source>
</reference>
<dbReference type="OMA" id="ADYNSVH"/>
<dbReference type="Proteomes" id="UP000006174">
    <property type="component" value="Unassembled WGS sequence"/>
</dbReference>